<evidence type="ECO:0000259" key="3">
    <source>
        <dbReference type="PROSITE" id="PS50075"/>
    </source>
</evidence>
<dbReference type="SUPFAM" id="SSF47336">
    <property type="entry name" value="ACP-like"/>
    <property type="match status" value="1"/>
</dbReference>
<dbReference type="CDD" id="cd17646">
    <property type="entry name" value="A_NRPS_AB3403-like"/>
    <property type="match status" value="1"/>
</dbReference>
<protein>
    <recommendedName>
        <fullName evidence="3">Carrier domain-containing protein</fullName>
    </recommendedName>
</protein>
<keyword evidence="1" id="KW-0596">Phosphopantetheine</keyword>
<feature type="domain" description="Carrier" evidence="3">
    <location>
        <begin position="983"/>
        <end position="1060"/>
    </location>
</feature>
<dbReference type="EMBL" id="BAAAEW010000018">
    <property type="protein sequence ID" value="GAA0753979.1"/>
    <property type="molecule type" value="Genomic_DNA"/>
</dbReference>
<sequence>MTLPPHAHPLSFGQQQLWLLQQLAPGQTAYNLPRVFTLDGVLDADALARAFQAVVDRHAVLRTRFAEHGGRVLQWVQPSLAFTLQRQDLCALAGAAQQAALQASVGELALHVFDLAQAPVMQARLVQLHETRHVLVVCLHHIASDAGSNPVLATDLAEAYRQARQQPGAVALPPLPLQYAAYATQQREALQGEALAARLAHWNAYLGPEVPALALPTDHARPALPRFEGRALGFALPTPLCLALRDFCRAERCTPFVVLLTAWQLLLGRWSGQQDFAIGVPHAGRDDEALQGLMGFFVNTLVHRVRLSPAASLRDICRRVRADALDALAHADLPFELLSAQRSERREPGRSPLFQVMLGVQMAQSATLALDGLQAGFLEFDDSGAKFDLSLDFYIGADGVQGRLEYSSALFEPATAQWLAGAFEAVLGQLLHAPEQRYGALHLVDEPQLAQLARWSDGGPAMPGTQPVHRQIAAQARATPVAIALVMAGEGGEEQSLRYDALEARANQLAHALLAGGLQPEQRVGVAMPRSLELVIALLAVLKAGAAFVPLDPTLPAERLAYMAADSGVALVLTLPGQSLPALAAFPQRAVSATLAATGPTHDPALPVHAAQLAYVLYTSGSTGRPKGAANVHGALHNRLAWMQQAYPLAAGETVLQKTPIGFDVSVWEFFWPLTIGARLALAAPEAHREPARLAEAIRRHAVKTLHFVPSMLQAFLADEAVARGCTGVRDIVCSGETLPVELQRRLVACLPQARLHNLYGPTEAAIDVTHWTCRPEDAPLARAVPIGAPIAGLRLRVLDADLNPVKPGAPGELFLGGVGLARGYLGKPALSAERFIADPLAADGSRLYRTGDLVRHRENGQLEYLGRLDHQLKLRGQRIELGEIEAQLLSQPGVREAVVVALPAAGAPAGAAPERLVAYLAPEMAGDAVAAHQAALARVLPAYMLPARFVTLPRLPLNANGKIDRKALPEPQAPSGQAAGGAPLQPGEAALAKVWAEVLNLPVAQLGRDANFFDLGGHSLRLVALQAALKQRLGLQVPLVELFAHTTIAALARHLGAREQPAASAALQTAGDDAARQREALMRRRRAAAAGALR</sequence>
<dbReference type="SUPFAM" id="SSF52777">
    <property type="entry name" value="CoA-dependent acyltransferases"/>
    <property type="match status" value="2"/>
</dbReference>
<keyword evidence="5" id="KW-1185">Reference proteome</keyword>
<evidence type="ECO:0000313" key="5">
    <source>
        <dbReference type="Proteomes" id="UP001500279"/>
    </source>
</evidence>
<dbReference type="InterPro" id="IPR042099">
    <property type="entry name" value="ANL_N_sf"/>
</dbReference>
<dbReference type="InterPro" id="IPR001242">
    <property type="entry name" value="Condensation_dom"/>
</dbReference>
<dbReference type="InterPro" id="IPR000873">
    <property type="entry name" value="AMP-dep_synth/lig_dom"/>
</dbReference>
<dbReference type="Pfam" id="PF00550">
    <property type="entry name" value="PP-binding"/>
    <property type="match status" value="1"/>
</dbReference>
<dbReference type="PROSITE" id="PS00455">
    <property type="entry name" value="AMP_BINDING"/>
    <property type="match status" value="1"/>
</dbReference>
<dbReference type="InterPro" id="IPR025110">
    <property type="entry name" value="AMP-bd_C"/>
</dbReference>
<dbReference type="InterPro" id="IPR045851">
    <property type="entry name" value="AMP-bd_C_sf"/>
</dbReference>
<dbReference type="Gene3D" id="3.30.559.30">
    <property type="entry name" value="Nonribosomal peptide synthetase, condensation domain"/>
    <property type="match status" value="1"/>
</dbReference>
<evidence type="ECO:0000256" key="2">
    <source>
        <dbReference type="ARBA" id="ARBA00022553"/>
    </source>
</evidence>
<accession>A0ABP3VFZ0</accession>
<dbReference type="Gene3D" id="3.40.50.12780">
    <property type="entry name" value="N-terminal domain of ligase-like"/>
    <property type="match status" value="1"/>
</dbReference>
<keyword evidence="2" id="KW-0597">Phosphoprotein</keyword>
<dbReference type="Pfam" id="PF00501">
    <property type="entry name" value="AMP-binding"/>
    <property type="match status" value="1"/>
</dbReference>
<name>A0ABP3VFZ0_9BURK</name>
<dbReference type="SMART" id="SM00823">
    <property type="entry name" value="PKS_PP"/>
    <property type="match status" value="1"/>
</dbReference>
<dbReference type="NCBIfam" id="TIGR01733">
    <property type="entry name" value="AA-adenyl-dom"/>
    <property type="match status" value="1"/>
</dbReference>
<dbReference type="SMART" id="SM01294">
    <property type="entry name" value="PKS_PP_betabranch"/>
    <property type="match status" value="1"/>
</dbReference>
<evidence type="ECO:0000313" key="4">
    <source>
        <dbReference type="EMBL" id="GAA0753979.1"/>
    </source>
</evidence>
<dbReference type="Proteomes" id="UP001500279">
    <property type="component" value="Unassembled WGS sequence"/>
</dbReference>
<dbReference type="Gene3D" id="1.10.1200.10">
    <property type="entry name" value="ACP-like"/>
    <property type="match status" value="1"/>
</dbReference>
<proteinExistence type="predicted"/>
<comment type="caution">
    <text evidence="4">The sequence shown here is derived from an EMBL/GenBank/DDBJ whole genome shotgun (WGS) entry which is preliminary data.</text>
</comment>
<gene>
    <name evidence="4" type="ORF">GCM10009107_30000</name>
</gene>
<dbReference type="InterPro" id="IPR023213">
    <property type="entry name" value="CAT-like_dom_sf"/>
</dbReference>
<dbReference type="RefSeq" id="WP_231012880.1">
    <property type="nucleotide sequence ID" value="NZ_JAJNKD010000018.1"/>
</dbReference>
<dbReference type="Pfam" id="PF13193">
    <property type="entry name" value="AMP-binding_C"/>
    <property type="match status" value="1"/>
</dbReference>
<dbReference type="SUPFAM" id="SSF56801">
    <property type="entry name" value="Acetyl-CoA synthetase-like"/>
    <property type="match status" value="1"/>
</dbReference>
<organism evidence="4 5">
    <name type="scientific">Ideonella azotifigens</name>
    <dbReference type="NCBI Taxonomy" id="513160"/>
    <lineage>
        <taxon>Bacteria</taxon>
        <taxon>Pseudomonadati</taxon>
        <taxon>Pseudomonadota</taxon>
        <taxon>Betaproteobacteria</taxon>
        <taxon>Burkholderiales</taxon>
        <taxon>Sphaerotilaceae</taxon>
        <taxon>Ideonella</taxon>
    </lineage>
</organism>
<dbReference type="InterPro" id="IPR020806">
    <property type="entry name" value="PKS_PP-bd"/>
</dbReference>
<dbReference type="PANTHER" id="PTHR45527:SF1">
    <property type="entry name" value="FATTY ACID SYNTHASE"/>
    <property type="match status" value="1"/>
</dbReference>
<evidence type="ECO:0000256" key="1">
    <source>
        <dbReference type="ARBA" id="ARBA00022450"/>
    </source>
</evidence>
<dbReference type="PROSITE" id="PS50075">
    <property type="entry name" value="CARRIER"/>
    <property type="match status" value="1"/>
</dbReference>
<dbReference type="InterPro" id="IPR009081">
    <property type="entry name" value="PP-bd_ACP"/>
</dbReference>
<dbReference type="PANTHER" id="PTHR45527">
    <property type="entry name" value="NONRIBOSOMAL PEPTIDE SYNTHETASE"/>
    <property type="match status" value="1"/>
</dbReference>
<dbReference type="Gene3D" id="3.30.559.10">
    <property type="entry name" value="Chloramphenicol acetyltransferase-like domain"/>
    <property type="match status" value="1"/>
</dbReference>
<dbReference type="CDD" id="cd19531">
    <property type="entry name" value="LCL_NRPS-like"/>
    <property type="match status" value="1"/>
</dbReference>
<dbReference type="InterPro" id="IPR010071">
    <property type="entry name" value="AA_adenyl_dom"/>
</dbReference>
<dbReference type="Gene3D" id="3.30.300.30">
    <property type="match status" value="1"/>
</dbReference>
<dbReference type="InterPro" id="IPR036736">
    <property type="entry name" value="ACP-like_sf"/>
</dbReference>
<reference evidence="5" key="1">
    <citation type="journal article" date="2019" name="Int. J. Syst. Evol. Microbiol.">
        <title>The Global Catalogue of Microorganisms (GCM) 10K type strain sequencing project: providing services to taxonomists for standard genome sequencing and annotation.</title>
        <authorList>
            <consortium name="The Broad Institute Genomics Platform"/>
            <consortium name="The Broad Institute Genome Sequencing Center for Infectious Disease"/>
            <person name="Wu L."/>
            <person name="Ma J."/>
        </authorList>
    </citation>
    <scope>NUCLEOTIDE SEQUENCE [LARGE SCALE GENOMIC DNA]</scope>
    <source>
        <strain evidence="5">JCM 15503</strain>
    </source>
</reference>
<dbReference type="InterPro" id="IPR020845">
    <property type="entry name" value="AMP-binding_CS"/>
</dbReference>
<dbReference type="Pfam" id="PF00668">
    <property type="entry name" value="Condensation"/>
    <property type="match status" value="1"/>
</dbReference>